<reference evidence="1" key="1">
    <citation type="journal article" date="2015" name="Genome Announc.">
        <title>Draft Genome Sequence of Tolypothrix boutellei Strain VB521301.</title>
        <authorList>
            <person name="Chandrababunaidu M.M."/>
            <person name="Singh D."/>
            <person name="Sen D."/>
            <person name="Bhan S."/>
            <person name="Das S."/>
            <person name="Gupta A."/>
            <person name="Adhikary S.P."/>
            <person name="Tripathy S."/>
        </authorList>
    </citation>
    <scope>NUCLEOTIDE SEQUENCE</scope>
    <source>
        <strain evidence="1">VB521301</strain>
    </source>
</reference>
<evidence type="ECO:0000313" key="2">
    <source>
        <dbReference type="Proteomes" id="UP000029738"/>
    </source>
</evidence>
<organism evidence="1 2">
    <name type="scientific">Tolypothrix bouteillei VB521301</name>
    <dbReference type="NCBI Taxonomy" id="1479485"/>
    <lineage>
        <taxon>Bacteria</taxon>
        <taxon>Bacillati</taxon>
        <taxon>Cyanobacteriota</taxon>
        <taxon>Cyanophyceae</taxon>
        <taxon>Nostocales</taxon>
        <taxon>Tolypothrichaceae</taxon>
        <taxon>Tolypothrix</taxon>
    </lineage>
</organism>
<sequence>MPQITLLCEKFGYTLEHLSLSEKRLLRLILVNNVTAQSMYKPCSLLASLLVVEKIIDQITSKYPNNKDSVFVAIEILEGIDIDTTEGLIEILTRLIKVELIATADNLI</sequence>
<reference evidence="1" key="2">
    <citation type="submission" date="2019-11" db="EMBL/GenBank/DDBJ databases">
        <title>Improved Assembly of Tolypothrix boutellei genome.</title>
        <authorList>
            <person name="Sarangi A.N."/>
            <person name="Mukherjee M."/>
            <person name="Ghosh S."/>
            <person name="Singh D."/>
            <person name="Das A."/>
            <person name="Kant S."/>
            <person name="Prusty A."/>
            <person name="Tripathy S."/>
        </authorList>
    </citation>
    <scope>NUCLEOTIDE SEQUENCE</scope>
    <source>
        <strain evidence="1">VB521301</strain>
    </source>
</reference>
<evidence type="ECO:0000313" key="1">
    <source>
        <dbReference type="EMBL" id="KAF3889925.1"/>
    </source>
</evidence>
<gene>
    <name evidence="1" type="ORF">DA73_0400033985</name>
</gene>
<dbReference type="RefSeq" id="WP_167844807.1">
    <property type="nucleotide sequence ID" value="NZ_JHEG04000001.1"/>
</dbReference>
<protein>
    <submittedName>
        <fullName evidence="1">Uncharacterized protein</fullName>
    </submittedName>
</protein>
<dbReference type="AlphaFoldDB" id="A0A8S9TBZ6"/>
<name>A0A8S9TBZ6_9CYAN</name>
<comment type="caution">
    <text evidence="1">The sequence shown here is derived from an EMBL/GenBank/DDBJ whole genome shotgun (WGS) entry which is preliminary data.</text>
</comment>
<keyword evidence="2" id="KW-1185">Reference proteome</keyword>
<dbReference type="EMBL" id="JHEG04000001">
    <property type="protein sequence ID" value="KAF3889925.1"/>
    <property type="molecule type" value="Genomic_DNA"/>
</dbReference>
<dbReference type="Proteomes" id="UP000029738">
    <property type="component" value="Unassembled WGS sequence"/>
</dbReference>
<proteinExistence type="predicted"/>
<accession>A0A8S9TBZ6</accession>